<dbReference type="AlphaFoldDB" id="A0A7T4R400"/>
<keyword evidence="4" id="KW-1185">Reference proteome</keyword>
<evidence type="ECO:0000256" key="1">
    <source>
        <dbReference type="ARBA" id="ARBA00005254"/>
    </source>
</evidence>
<organism evidence="3 4">
    <name type="scientific">Spongiibacter nanhainus</name>
    <dbReference type="NCBI Taxonomy" id="2794344"/>
    <lineage>
        <taxon>Bacteria</taxon>
        <taxon>Pseudomonadati</taxon>
        <taxon>Pseudomonadota</taxon>
        <taxon>Gammaproteobacteria</taxon>
        <taxon>Cellvibrionales</taxon>
        <taxon>Spongiibacteraceae</taxon>
        <taxon>Spongiibacter</taxon>
    </lineage>
</organism>
<proteinExistence type="inferred from homology"/>
<keyword evidence="2" id="KW-0472">Membrane</keyword>
<dbReference type="InterPro" id="IPR001753">
    <property type="entry name" value="Enoyl-CoA_hydra/iso"/>
</dbReference>
<dbReference type="SUPFAM" id="SSF52096">
    <property type="entry name" value="ClpP/crotonase"/>
    <property type="match status" value="1"/>
</dbReference>
<dbReference type="Pfam" id="PF00378">
    <property type="entry name" value="ECH_1"/>
    <property type="match status" value="1"/>
</dbReference>
<dbReference type="NCBIfam" id="NF004858">
    <property type="entry name" value="PRK06213.1"/>
    <property type="match status" value="1"/>
</dbReference>
<dbReference type="PANTHER" id="PTHR11941:SF54">
    <property type="entry name" value="ENOYL-COA HYDRATASE, MITOCHONDRIAL"/>
    <property type="match status" value="1"/>
</dbReference>
<dbReference type="Gene3D" id="3.90.226.10">
    <property type="entry name" value="2-enoyl-CoA Hydratase, Chain A, domain 1"/>
    <property type="match status" value="1"/>
</dbReference>
<reference evidence="3 4" key="1">
    <citation type="submission" date="2020-12" db="EMBL/GenBank/DDBJ databases">
        <authorList>
            <person name="Shan Y."/>
        </authorList>
    </citation>
    <scope>NUCLEOTIDE SEQUENCE [LARGE SCALE GENOMIC DNA]</scope>
    <source>
        <strain evidence="4">csc3.9</strain>
    </source>
</reference>
<evidence type="ECO:0000256" key="2">
    <source>
        <dbReference type="SAM" id="Phobius"/>
    </source>
</evidence>
<evidence type="ECO:0000313" key="3">
    <source>
        <dbReference type="EMBL" id="QQD19934.1"/>
    </source>
</evidence>
<feature type="transmembrane region" description="Helical" evidence="2">
    <location>
        <begin position="86"/>
        <end position="108"/>
    </location>
</feature>
<dbReference type="RefSeq" id="WP_198571418.1">
    <property type="nucleotide sequence ID" value="NZ_CP066167.1"/>
</dbReference>
<comment type="similarity">
    <text evidence="1">Belongs to the enoyl-CoA hydratase/isomerase family.</text>
</comment>
<dbReference type="CDD" id="cd06558">
    <property type="entry name" value="crotonase-like"/>
    <property type="match status" value="1"/>
</dbReference>
<accession>A0A7T4R400</accession>
<dbReference type="PANTHER" id="PTHR11941">
    <property type="entry name" value="ENOYL-COA HYDRATASE-RELATED"/>
    <property type="match status" value="1"/>
</dbReference>
<gene>
    <name evidence="3" type="ORF">I6N98_08910</name>
</gene>
<name>A0A7T4R400_9GAMM</name>
<protein>
    <submittedName>
        <fullName evidence="3">Crotonase/enoyl-CoA hydratase family protein</fullName>
    </submittedName>
</protein>
<dbReference type="GO" id="GO:0003824">
    <property type="term" value="F:catalytic activity"/>
    <property type="evidence" value="ECO:0007669"/>
    <property type="project" value="UniProtKB-ARBA"/>
</dbReference>
<dbReference type="EMBL" id="CP066167">
    <property type="protein sequence ID" value="QQD19934.1"/>
    <property type="molecule type" value="Genomic_DNA"/>
</dbReference>
<dbReference type="Proteomes" id="UP000596063">
    <property type="component" value="Chromosome"/>
</dbReference>
<keyword evidence="2" id="KW-0812">Transmembrane</keyword>
<dbReference type="InterPro" id="IPR029045">
    <property type="entry name" value="ClpP/crotonase-like_dom_sf"/>
</dbReference>
<sequence>MTYQLNNKVAIAAFDDGKVNAVNEAFIDQLNQYLDDAERDAGALIITGRPGMFSAGFDLKALQGDEQAAARLVQRGMAMLVRLYEYPLPLIAACSGHAIGLGAFILLASDNRIGSAGSYQITLPETALSMPFTPVLLTLINDRVSSSHQTRTALQSSPLSPESAVTAGFLDLVAAPDELLTTAQTMAEKLAELPQAAYAANKRDLRAQSLAAMRTSL</sequence>
<keyword evidence="2" id="KW-1133">Transmembrane helix</keyword>
<evidence type="ECO:0000313" key="4">
    <source>
        <dbReference type="Proteomes" id="UP000596063"/>
    </source>
</evidence>
<dbReference type="KEGG" id="snan:I6N98_08910"/>
<dbReference type="GO" id="GO:0006635">
    <property type="term" value="P:fatty acid beta-oxidation"/>
    <property type="evidence" value="ECO:0007669"/>
    <property type="project" value="TreeGrafter"/>
</dbReference>